<organism evidence="2 3">
    <name type="scientific">Acetobacterium wieringae</name>
    <dbReference type="NCBI Taxonomy" id="52694"/>
    <lineage>
        <taxon>Bacteria</taxon>
        <taxon>Bacillati</taxon>
        <taxon>Bacillota</taxon>
        <taxon>Clostridia</taxon>
        <taxon>Eubacteriales</taxon>
        <taxon>Eubacteriaceae</taxon>
        <taxon>Acetobacterium</taxon>
    </lineage>
</organism>
<dbReference type="AlphaFoldDB" id="A0A1F2PKJ7"/>
<feature type="region of interest" description="Disordered" evidence="1">
    <location>
        <begin position="213"/>
        <end position="239"/>
    </location>
</feature>
<name>A0A1F2PKJ7_9FIRM</name>
<evidence type="ECO:0000313" key="3">
    <source>
        <dbReference type="Proteomes" id="UP000176244"/>
    </source>
</evidence>
<evidence type="ECO:0000256" key="1">
    <source>
        <dbReference type="SAM" id="MobiDB-lite"/>
    </source>
</evidence>
<dbReference type="STRING" id="52694.ACWI_11430"/>
<gene>
    <name evidence="2" type="ORF">ACWI_11430</name>
</gene>
<evidence type="ECO:0000313" key="2">
    <source>
        <dbReference type="EMBL" id="OFV71414.1"/>
    </source>
</evidence>
<dbReference type="Proteomes" id="UP000176244">
    <property type="component" value="Unassembled WGS sequence"/>
</dbReference>
<dbReference type="RefSeq" id="WP_070370479.1">
    <property type="nucleotide sequence ID" value="NZ_LKEU01000023.1"/>
</dbReference>
<dbReference type="OrthoDB" id="1779474at2"/>
<protein>
    <submittedName>
        <fullName evidence="2">Uncharacterized protein</fullName>
    </submittedName>
</protein>
<sequence length="288" mass="33163">MKKNEFLTTSVVQDFMHWLEQKMDQADSFCHGYQMKKPNRPWECHSIYSAYENYCWPFRFHDPITEEPISGQSFDKSALALSSLSQGLRRSLEDGDPKICRKHCYAVLQWGGVLSNNDKRIDGLGDEICDYLKQIKTRLADDRSSGDYYQPGMIMNAGFTKIYSLCMDDFIIYDGRVGAALGLLVRKFCEAFSLAAVPDELAFAWGKGKESAYKPSAENRRNPGSKRYPFPELSNNPKRHTENNIRANWLIRELADQTESEFKKLDHELRIRAMEAALFMIGYQVKGF</sequence>
<dbReference type="EMBL" id="LKEU01000023">
    <property type="protein sequence ID" value="OFV71414.1"/>
    <property type="molecule type" value="Genomic_DNA"/>
</dbReference>
<accession>A0A1F2PKJ7</accession>
<reference evidence="2 3" key="1">
    <citation type="submission" date="2015-09" db="EMBL/GenBank/DDBJ databases">
        <title>Genome sequence of Acetobacterium wieringae DSM 1911.</title>
        <authorList>
            <person name="Poehlein A."/>
            <person name="Bengelsdorf F.R."/>
            <person name="Schiel-Bengelsdorf B."/>
            <person name="Duerre P."/>
            <person name="Daniel R."/>
        </authorList>
    </citation>
    <scope>NUCLEOTIDE SEQUENCE [LARGE SCALE GENOMIC DNA]</scope>
    <source>
        <strain evidence="2 3">DSM 1911</strain>
    </source>
</reference>
<proteinExistence type="predicted"/>
<comment type="caution">
    <text evidence="2">The sequence shown here is derived from an EMBL/GenBank/DDBJ whole genome shotgun (WGS) entry which is preliminary data.</text>
</comment>